<feature type="transmembrane region" description="Helical" evidence="8">
    <location>
        <begin position="454"/>
        <end position="479"/>
    </location>
</feature>
<keyword evidence="6 8" id="KW-0472">Membrane</keyword>
<evidence type="ECO:0000256" key="5">
    <source>
        <dbReference type="ARBA" id="ARBA00022989"/>
    </source>
</evidence>
<dbReference type="NCBIfam" id="NF037997">
    <property type="entry name" value="Na_Pi_symport"/>
    <property type="match status" value="2"/>
</dbReference>
<dbReference type="Pfam" id="PF02690">
    <property type="entry name" value="Na_Pi_cotrans"/>
    <property type="match status" value="2"/>
</dbReference>
<keyword evidence="5 8" id="KW-1133">Transmembrane helix</keyword>
<dbReference type="PANTHER" id="PTHR10010:SF46">
    <property type="entry name" value="SODIUM-DEPENDENT PHOSPHATE TRANSPORT PROTEIN 2B"/>
    <property type="match status" value="1"/>
</dbReference>
<dbReference type="GO" id="GO:0044341">
    <property type="term" value="P:sodium-dependent phosphate transport"/>
    <property type="evidence" value="ECO:0007669"/>
    <property type="project" value="InterPro"/>
</dbReference>
<sequence>MDRAVVKDILYRIMLFIAMLGFLYLFLVAIDLLGGGLQVLAGDSAATLFQSVDNPVAGLTIGILVTCVCQSSSTTTSIVVAMVGAGVLSVGQAVYIIFGANIGTSVTNSLICLTFMGNKDHMRRGFSAATVHDMFNLLNVALFFPLEWISDAINGGNGGILCMMTDAIVANFELAEGESWESPIKVITAVITDALIQVNKDVLTDYAIGEPSAQLCNSLFCDDSDTCVPYKFNDKRCSSSPYAIESTQCLPDGSNANAKAQFLYCMSKSTYNETIMNAAIEHYEAGQANKAGVFYPMQWEAGLICFILALVMVFICLYGLVKILGMLMRGRAEELTKKALNMNGYLAIVVGCGVTMFVQSSSITTATLTPLAAIGAVTLEKMLPLTLGANIGTTFTGILASMVGSSVAGFQIALVHVFFNVFGVIIFYPIPILRNIPLRAARNLGNMAYISTPFPAIYIFGGFFVLPTILLLLSLAFTIGGTGGIIGGSIAIVVLAALTAYTYIWYTRRGGSEKLATWMEARMSKVATTNMDSRNSSGELGDDCEKKPNQVSVESRV</sequence>
<feature type="transmembrane region" description="Helical" evidence="8">
    <location>
        <begin position="93"/>
        <end position="116"/>
    </location>
</feature>
<feature type="transmembrane region" description="Helical" evidence="8">
    <location>
        <begin position="9"/>
        <end position="30"/>
    </location>
</feature>
<dbReference type="GO" id="GO:0005436">
    <property type="term" value="F:sodium:phosphate symporter activity"/>
    <property type="evidence" value="ECO:0007669"/>
    <property type="project" value="InterPro"/>
</dbReference>
<keyword evidence="3" id="KW-1003">Cell membrane</keyword>
<organism evidence="9">
    <name type="scientific">Mucochytrium quahogii</name>
    <dbReference type="NCBI Taxonomy" id="96639"/>
    <lineage>
        <taxon>Eukaryota</taxon>
        <taxon>Sar</taxon>
        <taxon>Stramenopiles</taxon>
        <taxon>Bigyra</taxon>
        <taxon>Labyrinthulomycetes</taxon>
        <taxon>Thraustochytrida</taxon>
        <taxon>Thraustochytriidae</taxon>
        <taxon>Mucochytrium</taxon>
    </lineage>
</organism>
<evidence type="ECO:0000256" key="2">
    <source>
        <dbReference type="ARBA" id="ARBA00005808"/>
    </source>
</evidence>
<reference evidence="9" key="1">
    <citation type="submission" date="2021-01" db="EMBL/GenBank/DDBJ databases">
        <authorList>
            <person name="Corre E."/>
            <person name="Pelletier E."/>
            <person name="Niang G."/>
            <person name="Scheremetjew M."/>
            <person name="Finn R."/>
            <person name="Kale V."/>
            <person name="Holt S."/>
            <person name="Cochrane G."/>
            <person name="Meng A."/>
            <person name="Brown T."/>
            <person name="Cohen L."/>
        </authorList>
    </citation>
    <scope>NUCLEOTIDE SEQUENCE</scope>
    <source>
        <strain evidence="9">NY070348D</strain>
    </source>
</reference>
<keyword evidence="4 8" id="KW-0812">Transmembrane</keyword>
<dbReference type="GO" id="GO:0005886">
    <property type="term" value="C:plasma membrane"/>
    <property type="evidence" value="ECO:0007669"/>
    <property type="project" value="UniProtKB-SubCell"/>
</dbReference>
<dbReference type="EMBL" id="HBHK01003475">
    <property type="protein sequence ID" value="CAD9667473.1"/>
    <property type="molecule type" value="Transcribed_RNA"/>
</dbReference>
<feature type="transmembrane region" description="Helical" evidence="8">
    <location>
        <begin position="410"/>
        <end position="433"/>
    </location>
</feature>
<feature type="transmembrane region" description="Helical" evidence="8">
    <location>
        <begin position="485"/>
        <end position="506"/>
    </location>
</feature>
<gene>
    <name evidence="9" type="ORF">QSP1433_LOCUS2100</name>
</gene>
<dbReference type="PANTHER" id="PTHR10010">
    <property type="entry name" value="SOLUTE CARRIER FAMILY 34 SODIUM PHOSPHATE , MEMBER 2-RELATED"/>
    <property type="match status" value="1"/>
</dbReference>
<comment type="similarity">
    <text evidence="2">Belongs to the SLC34A transporter family.</text>
</comment>
<feature type="transmembrane region" description="Helical" evidence="8">
    <location>
        <begin position="303"/>
        <end position="325"/>
    </location>
</feature>
<evidence type="ECO:0008006" key="10">
    <source>
        <dbReference type="Google" id="ProtNLM"/>
    </source>
</evidence>
<dbReference type="InterPro" id="IPR003841">
    <property type="entry name" value="Na/Pi_transpt"/>
</dbReference>
<feature type="region of interest" description="Disordered" evidence="7">
    <location>
        <begin position="531"/>
        <end position="557"/>
    </location>
</feature>
<evidence type="ECO:0000256" key="3">
    <source>
        <dbReference type="ARBA" id="ARBA00022475"/>
    </source>
</evidence>
<feature type="transmembrane region" description="Helical" evidence="8">
    <location>
        <begin position="383"/>
        <end position="404"/>
    </location>
</feature>
<proteinExistence type="inferred from homology"/>
<evidence type="ECO:0000313" key="9">
    <source>
        <dbReference type="EMBL" id="CAD9667473.1"/>
    </source>
</evidence>
<evidence type="ECO:0000256" key="7">
    <source>
        <dbReference type="SAM" id="MobiDB-lite"/>
    </source>
</evidence>
<feature type="transmembrane region" description="Helical" evidence="8">
    <location>
        <begin position="345"/>
        <end position="371"/>
    </location>
</feature>
<evidence type="ECO:0000256" key="4">
    <source>
        <dbReference type="ARBA" id="ARBA00022692"/>
    </source>
</evidence>
<protein>
    <recommendedName>
        <fullName evidence="10">Sodium-dependent phosphate transporter</fullName>
    </recommendedName>
</protein>
<evidence type="ECO:0000256" key="6">
    <source>
        <dbReference type="ARBA" id="ARBA00023136"/>
    </source>
</evidence>
<comment type="subcellular location">
    <subcellularLocation>
        <location evidence="1">Cell membrane</location>
        <topology evidence="1">Multi-pass membrane protein</topology>
    </subcellularLocation>
</comment>
<accession>A0A7S2RCS3</accession>
<name>A0A7S2RCS3_9STRA</name>
<evidence type="ECO:0000256" key="1">
    <source>
        <dbReference type="ARBA" id="ARBA00004651"/>
    </source>
</evidence>
<evidence type="ECO:0000256" key="8">
    <source>
        <dbReference type="SAM" id="Phobius"/>
    </source>
</evidence>
<dbReference type="AlphaFoldDB" id="A0A7S2RCS3"/>